<evidence type="ECO:0000313" key="2">
    <source>
        <dbReference type="EMBL" id="RYU46483.1"/>
    </source>
</evidence>
<keyword evidence="1" id="KW-1133">Transmembrane helix</keyword>
<dbReference type="AlphaFoldDB" id="A0A4Q5KJV5"/>
<keyword evidence="1" id="KW-0472">Membrane</keyword>
<dbReference type="Proteomes" id="UP000293465">
    <property type="component" value="Unassembled WGS sequence"/>
</dbReference>
<comment type="caution">
    <text evidence="2">The sequence shown here is derived from an EMBL/GenBank/DDBJ whole genome shotgun (WGS) entry which is preliminary data.</text>
</comment>
<feature type="transmembrane region" description="Helical" evidence="1">
    <location>
        <begin position="33"/>
        <end position="51"/>
    </location>
</feature>
<protein>
    <submittedName>
        <fullName evidence="2">Uncharacterized protein</fullName>
    </submittedName>
</protein>
<evidence type="ECO:0000256" key="1">
    <source>
        <dbReference type="SAM" id="Phobius"/>
    </source>
</evidence>
<feature type="transmembrane region" description="Helical" evidence="1">
    <location>
        <begin position="7"/>
        <end position="27"/>
    </location>
</feature>
<accession>A0A4Q5KJV5</accession>
<sequence>MIFIICSVMSIVYMMITITYVGYINYFESASSILSYASWSCAFILLLFLIYKGRHNPNNLSKMKRCSVLFVFTVVIAAIFRIGPIGSIALVYHMVMGEKVALIAKVTQSHDHYLVNKSCRGQLQAFDHTNLRDDKLCGIGFEDWKRIEPNTPVLLIGTQSYFGVNFERYAIPPLDSREVILNQFTDLSNFVYINGSVQDINIPTKRLIYKSFD</sequence>
<dbReference type="EMBL" id="SEZJ01000007">
    <property type="protein sequence ID" value="RYU46483.1"/>
    <property type="molecule type" value="Genomic_DNA"/>
</dbReference>
<gene>
    <name evidence="2" type="ORF">ERW49_10340</name>
</gene>
<dbReference type="OrthoDB" id="9966971at2"/>
<dbReference type="GeneID" id="56275451"/>
<keyword evidence="1" id="KW-0812">Transmembrane</keyword>
<proteinExistence type="predicted"/>
<organism evidence="2 3">
    <name type="scientific">Aliivibrio finisterrensis</name>
    <dbReference type="NCBI Taxonomy" id="511998"/>
    <lineage>
        <taxon>Bacteria</taxon>
        <taxon>Pseudomonadati</taxon>
        <taxon>Pseudomonadota</taxon>
        <taxon>Gammaproteobacteria</taxon>
        <taxon>Vibrionales</taxon>
        <taxon>Vibrionaceae</taxon>
        <taxon>Aliivibrio</taxon>
    </lineage>
</organism>
<feature type="transmembrane region" description="Helical" evidence="1">
    <location>
        <begin position="71"/>
        <end position="95"/>
    </location>
</feature>
<reference evidence="2 3" key="1">
    <citation type="submission" date="2019-02" db="EMBL/GenBank/DDBJ databases">
        <title>Genome sequences of Aliivibrio finisterrensis strains from farmed Atlantic salmon.</title>
        <authorList>
            <person name="Bowman J.P."/>
        </authorList>
    </citation>
    <scope>NUCLEOTIDE SEQUENCE [LARGE SCALE GENOMIC DNA]</scope>
    <source>
        <strain evidence="2 3">A32</strain>
    </source>
</reference>
<dbReference type="RefSeq" id="WP_130087306.1">
    <property type="nucleotide sequence ID" value="NZ_SEZJ01000007.1"/>
</dbReference>
<name>A0A4Q5KJV5_9GAMM</name>
<evidence type="ECO:0000313" key="3">
    <source>
        <dbReference type="Proteomes" id="UP000293465"/>
    </source>
</evidence>